<proteinExistence type="predicted"/>
<evidence type="ECO:0000313" key="3">
    <source>
        <dbReference type="Proteomes" id="UP000015241"/>
    </source>
</evidence>
<evidence type="ECO:0000313" key="2">
    <source>
        <dbReference type="EMBL" id="EPS96256.1"/>
    </source>
</evidence>
<gene>
    <name evidence="2" type="ORF">FOMPIDRAFT_82302</name>
</gene>
<feature type="compositionally biased region" description="Basic and acidic residues" evidence="1">
    <location>
        <begin position="116"/>
        <end position="125"/>
    </location>
</feature>
<dbReference type="OrthoDB" id="6359816at2759"/>
<evidence type="ECO:0008006" key="4">
    <source>
        <dbReference type="Google" id="ProtNLM"/>
    </source>
</evidence>
<dbReference type="InterPro" id="IPR011333">
    <property type="entry name" value="SKP1/BTB/POZ_sf"/>
</dbReference>
<dbReference type="STRING" id="743788.S8DSR3"/>
<dbReference type="Gene3D" id="3.30.710.10">
    <property type="entry name" value="Potassium Channel Kv1.1, Chain A"/>
    <property type="match status" value="1"/>
</dbReference>
<organism evidence="2 3">
    <name type="scientific">Fomitopsis schrenkii</name>
    <name type="common">Brown rot fungus</name>
    <dbReference type="NCBI Taxonomy" id="2126942"/>
    <lineage>
        <taxon>Eukaryota</taxon>
        <taxon>Fungi</taxon>
        <taxon>Dikarya</taxon>
        <taxon>Basidiomycota</taxon>
        <taxon>Agaricomycotina</taxon>
        <taxon>Agaricomycetes</taxon>
        <taxon>Polyporales</taxon>
        <taxon>Fomitopsis</taxon>
    </lineage>
</organism>
<evidence type="ECO:0000256" key="1">
    <source>
        <dbReference type="SAM" id="MobiDB-lite"/>
    </source>
</evidence>
<accession>S8DSR3</accession>
<feature type="compositionally biased region" description="Polar residues" evidence="1">
    <location>
        <begin position="126"/>
        <end position="145"/>
    </location>
</feature>
<name>S8DSR3_FOMSC</name>
<dbReference type="EMBL" id="KE504191">
    <property type="protein sequence ID" value="EPS96256.1"/>
    <property type="molecule type" value="Genomic_DNA"/>
</dbReference>
<protein>
    <recommendedName>
        <fullName evidence="4">BTB domain-containing protein</fullName>
    </recommendedName>
</protein>
<sequence length="312" mass="34843">MAPKSARKGDRKANHPSPIPRTLTKDELFLATLRSGITDGNLFNTKLYTYSRRTPSAVDKPRPVYANEAALKHASDYFVSLFDWDFQEGRMSTEDYDYMSDSDLEDADEPASDLSDSCKERDTAKATKNQVDGTDDTSASVTPASEETVAVDRNEKSDRPKILETVAYKTLQSFVFWSLTGKISFAPLRSQSSAIHLQTESKMLKLYEPPPCSPKSMYRFAHMCEVEELKLLALEDLTSKLNHDNVLTELFSSFTTRYSEVQEAEVHALVHRLGLTQTVLGTLPMWTTKVASGELGPQSGDIVAKLVQKLAR</sequence>
<reference evidence="2 3" key="1">
    <citation type="journal article" date="2012" name="Science">
        <title>The Paleozoic origin of enzymatic lignin decomposition reconstructed from 31 fungal genomes.</title>
        <authorList>
            <person name="Floudas D."/>
            <person name="Binder M."/>
            <person name="Riley R."/>
            <person name="Barry K."/>
            <person name="Blanchette R.A."/>
            <person name="Henrissat B."/>
            <person name="Martinez A.T."/>
            <person name="Otillar R."/>
            <person name="Spatafora J.W."/>
            <person name="Yadav J.S."/>
            <person name="Aerts A."/>
            <person name="Benoit I."/>
            <person name="Boyd A."/>
            <person name="Carlson A."/>
            <person name="Copeland A."/>
            <person name="Coutinho P.M."/>
            <person name="de Vries R.P."/>
            <person name="Ferreira P."/>
            <person name="Findley K."/>
            <person name="Foster B."/>
            <person name="Gaskell J."/>
            <person name="Glotzer D."/>
            <person name="Gorecki P."/>
            <person name="Heitman J."/>
            <person name="Hesse C."/>
            <person name="Hori C."/>
            <person name="Igarashi K."/>
            <person name="Jurgens J.A."/>
            <person name="Kallen N."/>
            <person name="Kersten P."/>
            <person name="Kohler A."/>
            <person name="Kuees U."/>
            <person name="Kumar T.K.A."/>
            <person name="Kuo A."/>
            <person name="LaButti K."/>
            <person name="Larrondo L.F."/>
            <person name="Lindquist E."/>
            <person name="Ling A."/>
            <person name="Lombard V."/>
            <person name="Lucas S."/>
            <person name="Lundell T."/>
            <person name="Martin R."/>
            <person name="McLaughlin D.J."/>
            <person name="Morgenstern I."/>
            <person name="Morin E."/>
            <person name="Murat C."/>
            <person name="Nagy L.G."/>
            <person name="Nolan M."/>
            <person name="Ohm R.A."/>
            <person name="Patyshakuliyeva A."/>
            <person name="Rokas A."/>
            <person name="Ruiz-Duenas F.J."/>
            <person name="Sabat G."/>
            <person name="Salamov A."/>
            <person name="Samejima M."/>
            <person name="Schmutz J."/>
            <person name="Slot J.C."/>
            <person name="St John F."/>
            <person name="Stenlid J."/>
            <person name="Sun H."/>
            <person name="Sun S."/>
            <person name="Syed K."/>
            <person name="Tsang A."/>
            <person name="Wiebenga A."/>
            <person name="Young D."/>
            <person name="Pisabarro A."/>
            <person name="Eastwood D.C."/>
            <person name="Martin F."/>
            <person name="Cullen D."/>
            <person name="Grigoriev I.V."/>
            <person name="Hibbett D.S."/>
        </authorList>
    </citation>
    <scope>NUCLEOTIDE SEQUENCE</scope>
    <source>
        <strain evidence="3">FP-58527</strain>
    </source>
</reference>
<dbReference type="InParanoid" id="S8DSR3"/>
<feature type="region of interest" description="Disordered" evidence="1">
    <location>
        <begin position="100"/>
        <end position="155"/>
    </location>
</feature>
<dbReference type="HOGENOM" id="CLU_043561_1_1_1"/>
<feature type="compositionally biased region" description="Acidic residues" evidence="1">
    <location>
        <begin position="100"/>
        <end position="111"/>
    </location>
</feature>
<feature type="region of interest" description="Disordered" evidence="1">
    <location>
        <begin position="1"/>
        <end position="21"/>
    </location>
</feature>
<dbReference type="Proteomes" id="UP000015241">
    <property type="component" value="Unassembled WGS sequence"/>
</dbReference>
<dbReference type="AlphaFoldDB" id="S8DSR3"/>
<keyword evidence="3" id="KW-1185">Reference proteome</keyword>